<name>A0AAD4S9H1_9MAGN</name>
<proteinExistence type="predicted"/>
<dbReference type="PRINTS" id="PR00775">
    <property type="entry name" value="HEATSHOCK90"/>
</dbReference>
<dbReference type="InterPro" id="IPR036890">
    <property type="entry name" value="HATPase_C_sf"/>
</dbReference>
<dbReference type="InterPro" id="IPR020575">
    <property type="entry name" value="Hsp90_N"/>
</dbReference>
<dbReference type="Gene3D" id="3.30.565.10">
    <property type="entry name" value="Histidine kinase-like ATPase, C-terminal domain"/>
    <property type="match status" value="1"/>
</dbReference>
<dbReference type="EMBL" id="JAJJMB010012776">
    <property type="protein sequence ID" value="KAI3873491.1"/>
    <property type="molecule type" value="Genomic_DNA"/>
</dbReference>
<dbReference type="SUPFAM" id="SSF55874">
    <property type="entry name" value="ATPase domain of HSP90 chaperone/DNA topoisomerase II/histidine kinase"/>
    <property type="match status" value="1"/>
</dbReference>
<accession>A0AAD4S9H1</accession>
<gene>
    <name evidence="1" type="ORF">MKW98_008143</name>
</gene>
<keyword evidence="2" id="KW-1185">Reference proteome</keyword>
<evidence type="ECO:0000313" key="2">
    <source>
        <dbReference type="Proteomes" id="UP001202328"/>
    </source>
</evidence>
<sequence>MKLYKGKKILSICDRGIRMTKEDLIKNLGTIAKSRTSGIFSTYGASYIHFPPFFELMENNYG</sequence>
<dbReference type="AlphaFoldDB" id="A0AAD4S9H1"/>
<comment type="caution">
    <text evidence="1">The sequence shown here is derived from an EMBL/GenBank/DDBJ whole genome shotgun (WGS) entry which is preliminary data.</text>
</comment>
<evidence type="ECO:0000313" key="1">
    <source>
        <dbReference type="EMBL" id="KAI3873491.1"/>
    </source>
</evidence>
<organism evidence="1 2">
    <name type="scientific">Papaver atlanticum</name>
    <dbReference type="NCBI Taxonomy" id="357466"/>
    <lineage>
        <taxon>Eukaryota</taxon>
        <taxon>Viridiplantae</taxon>
        <taxon>Streptophyta</taxon>
        <taxon>Embryophyta</taxon>
        <taxon>Tracheophyta</taxon>
        <taxon>Spermatophyta</taxon>
        <taxon>Magnoliopsida</taxon>
        <taxon>Ranunculales</taxon>
        <taxon>Papaveraceae</taxon>
        <taxon>Papaveroideae</taxon>
        <taxon>Papaver</taxon>
    </lineage>
</organism>
<protein>
    <submittedName>
        <fullName evidence="1">Uncharacterized protein</fullName>
    </submittedName>
</protein>
<reference evidence="1" key="1">
    <citation type="submission" date="2022-04" db="EMBL/GenBank/DDBJ databases">
        <title>A functionally conserved STORR gene fusion in Papaver species that diverged 16.8 million years ago.</title>
        <authorList>
            <person name="Catania T."/>
        </authorList>
    </citation>
    <scope>NUCLEOTIDE SEQUENCE</scope>
    <source>
        <strain evidence="1">S-188037</strain>
    </source>
</reference>
<dbReference type="Proteomes" id="UP001202328">
    <property type="component" value="Unassembled WGS sequence"/>
</dbReference>